<dbReference type="AlphaFoldDB" id="A0A1I6FP41"/>
<organism evidence="4 5">
    <name type="scientific">Yoonia tamlensis</name>
    <dbReference type="NCBI Taxonomy" id="390270"/>
    <lineage>
        <taxon>Bacteria</taxon>
        <taxon>Pseudomonadati</taxon>
        <taxon>Pseudomonadota</taxon>
        <taxon>Alphaproteobacteria</taxon>
        <taxon>Rhodobacterales</taxon>
        <taxon>Paracoccaceae</taxon>
        <taxon>Yoonia</taxon>
    </lineage>
</organism>
<protein>
    <submittedName>
        <fullName evidence="4">ElaA protein</fullName>
    </submittedName>
</protein>
<dbReference type="Proteomes" id="UP000199478">
    <property type="component" value="Unassembled WGS sequence"/>
</dbReference>
<evidence type="ECO:0000259" key="3">
    <source>
        <dbReference type="PROSITE" id="PS51186"/>
    </source>
</evidence>
<dbReference type="SUPFAM" id="SSF55729">
    <property type="entry name" value="Acyl-CoA N-acyltransferases (Nat)"/>
    <property type="match status" value="1"/>
</dbReference>
<reference evidence="5" key="1">
    <citation type="submission" date="2016-10" db="EMBL/GenBank/DDBJ databases">
        <authorList>
            <person name="Varghese N."/>
            <person name="Submissions S."/>
        </authorList>
    </citation>
    <scope>NUCLEOTIDE SEQUENCE [LARGE SCALE GENOMIC DNA]</scope>
    <source>
        <strain evidence="5">DSM 26879</strain>
    </source>
</reference>
<name>A0A1I6FP41_9RHOB</name>
<evidence type="ECO:0000313" key="5">
    <source>
        <dbReference type="Proteomes" id="UP000199478"/>
    </source>
</evidence>
<dbReference type="PROSITE" id="PS51186">
    <property type="entry name" value="GNAT"/>
    <property type="match status" value="1"/>
</dbReference>
<evidence type="ECO:0000313" key="4">
    <source>
        <dbReference type="EMBL" id="SFR31668.1"/>
    </source>
</evidence>
<dbReference type="InterPro" id="IPR050832">
    <property type="entry name" value="Bact_Acetyltransf"/>
</dbReference>
<proteinExistence type="predicted"/>
<dbReference type="CDD" id="cd04301">
    <property type="entry name" value="NAT_SF"/>
    <property type="match status" value="1"/>
</dbReference>
<accession>A0A1I6FP41</accession>
<dbReference type="InterPro" id="IPR016181">
    <property type="entry name" value="Acyl_CoA_acyltransferase"/>
</dbReference>
<keyword evidence="1" id="KW-0808">Transferase</keyword>
<dbReference type="InterPro" id="IPR000182">
    <property type="entry name" value="GNAT_dom"/>
</dbReference>
<sequence>MIAVVTDYAPCIALRRAVFMDEQGISEAEEMDGLDEGAIHLLAHTGGKPVGTARILIAGDTGKIGRICVLRDHRGTGLGAKLVNAAIDQLRKIPHVSRAQLSAQDHAIGFYETLGFVAYGAFYDDAGIAHRDMARSI</sequence>
<evidence type="ECO:0000256" key="2">
    <source>
        <dbReference type="ARBA" id="ARBA00023315"/>
    </source>
</evidence>
<keyword evidence="5" id="KW-1185">Reference proteome</keyword>
<dbReference type="OrthoDB" id="9796171at2"/>
<evidence type="ECO:0000256" key="1">
    <source>
        <dbReference type="ARBA" id="ARBA00022679"/>
    </source>
</evidence>
<dbReference type="EMBL" id="FOYP01000001">
    <property type="protein sequence ID" value="SFR31668.1"/>
    <property type="molecule type" value="Genomic_DNA"/>
</dbReference>
<dbReference type="Pfam" id="PF13673">
    <property type="entry name" value="Acetyltransf_10"/>
    <property type="match status" value="1"/>
</dbReference>
<feature type="domain" description="N-acetyltransferase" evidence="3">
    <location>
        <begin position="1"/>
        <end position="137"/>
    </location>
</feature>
<dbReference type="GO" id="GO:0016747">
    <property type="term" value="F:acyltransferase activity, transferring groups other than amino-acyl groups"/>
    <property type="evidence" value="ECO:0007669"/>
    <property type="project" value="InterPro"/>
</dbReference>
<gene>
    <name evidence="4" type="ORF">SAMN04488005_0136</name>
</gene>
<dbReference type="STRING" id="390270.SAMN04488005_0136"/>
<keyword evidence="2" id="KW-0012">Acyltransferase</keyword>
<dbReference type="PANTHER" id="PTHR43877">
    <property type="entry name" value="AMINOALKYLPHOSPHONATE N-ACETYLTRANSFERASE-RELATED-RELATED"/>
    <property type="match status" value="1"/>
</dbReference>
<dbReference type="Gene3D" id="3.40.630.30">
    <property type="match status" value="1"/>
</dbReference>
<dbReference type="RefSeq" id="WP_090195096.1">
    <property type="nucleotide sequence ID" value="NZ_FOYP01000001.1"/>
</dbReference>